<proteinExistence type="predicted"/>
<dbReference type="EMBL" id="LAZR01000917">
    <property type="protein sequence ID" value="KKN54704.1"/>
    <property type="molecule type" value="Genomic_DNA"/>
</dbReference>
<sequence>MRAVGYRPSAKVADTGRMWTKSIWDQIPWDQIQAGEREGWVFFDDFINMPTLDEADAKDTIYASFGDAGADIRQGAASEYGEVVLSTDGGDNEEAWIQTGGVSGGLAKFILQANGVPHTIAFEARWKKSSISIGTTFVGFGEEGLAAADTISDSNAIADKDLLGFYVPGADPDSTDFIYNKESGANPTTLIDNMHVIVANTYVKTGLLYHYKNSNAVQVKIFKNGVINGTYVTKALIDDTTNFPGGEEMGLLAGCKETSAGAQSLTLDWWRAALVVNA</sequence>
<evidence type="ECO:0000313" key="1">
    <source>
        <dbReference type="EMBL" id="KKN54704.1"/>
    </source>
</evidence>
<accession>A0A0F9RIU1</accession>
<comment type="caution">
    <text evidence="1">The sequence shown here is derived from an EMBL/GenBank/DDBJ whole genome shotgun (WGS) entry which is preliminary data.</text>
</comment>
<organism evidence="1">
    <name type="scientific">marine sediment metagenome</name>
    <dbReference type="NCBI Taxonomy" id="412755"/>
    <lineage>
        <taxon>unclassified sequences</taxon>
        <taxon>metagenomes</taxon>
        <taxon>ecological metagenomes</taxon>
    </lineage>
</organism>
<gene>
    <name evidence="1" type="ORF">LCGC14_0589730</name>
</gene>
<reference evidence="1" key="1">
    <citation type="journal article" date="2015" name="Nature">
        <title>Complex archaea that bridge the gap between prokaryotes and eukaryotes.</title>
        <authorList>
            <person name="Spang A."/>
            <person name="Saw J.H."/>
            <person name="Jorgensen S.L."/>
            <person name="Zaremba-Niedzwiedzka K."/>
            <person name="Martijn J."/>
            <person name="Lind A.E."/>
            <person name="van Eijk R."/>
            <person name="Schleper C."/>
            <person name="Guy L."/>
            <person name="Ettema T.J."/>
        </authorList>
    </citation>
    <scope>NUCLEOTIDE SEQUENCE</scope>
</reference>
<protein>
    <submittedName>
        <fullName evidence="1">Uncharacterized protein</fullName>
    </submittedName>
</protein>
<name>A0A0F9RIU1_9ZZZZ</name>
<dbReference type="AlphaFoldDB" id="A0A0F9RIU1"/>